<evidence type="ECO:0000313" key="12">
    <source>
        <dbReference type="EMBL" id="KAA3923873.1"/>
    </source>
</evidence>
<evidence type="ECO:0000313" key="21">
    <source>
        <dbReference type="Proteomes" id="UP000435985"/>
    </source>
</evidence>
<evidence type="ECO:0000313" key="20">
    <source>
        <dbReference type="Proteomes" id="UP000424805"/>
    </source>
</evidence>
<dbReference type="Proteomes" id="UP000424805">
    <property type="component" value="Unassembled WGS sequence"/>
</dbReference>
<dbReference type="Proteomes" id="UP001219389">
    <property type="component" value="Unassembled WGS sequence"/>
</dbReference>
<comment type="subcellular location">
    <subcellularLocation>
        <location evidence="1 7">Cell outer membrane</location>
        <topology evidence="1 7">Multi-pass membrane protein</topology>
    </subcellularLocation>
</comment>
<evidence type="ECO:0000256" key="8">
    <source>
        <dbReference type="SAM" id="MobiDB-lite"/>
    </source>
</evidence>
<evidence type="ECO:0000313" key="14">
    <source>
        <dbReference type="EMBL" id="KAA4624132.1"/>
    </source>
</evidence>
<dbReference type="EMBL" id="VWKB01000033">
    <property type="protein sequence ID" value="KAA4092302.1"/>
    <property type="molecule type" value="Genomic_DNA"/>
</dbReference>
<dbReference type="Pfam" id="PF13715">
    <property type="entry name" value="CarbopepD_reg_2"/>
    <property type="match status" value="1"/>
</dbReference>
<dbReference type="GO" id="GO:0009279">
    <property type="term" value="C:cell outer membrane"/>
    <property type="evidence" value="ECO:0007669"/>
    <property type="project" value="UniProtKB-SubCell"/>
</dbReference>
<keyword evidence="13" id="KW-0675">Receptor</keyword>
<reference evidence="17" key="4">
    <citation type="submission" date="2019-07" db="EMBL/GenBank/DDBJ databases">
        <authorList>
            <person name="Ross B.D."/>
            <person name="Verster A.J."/>
            <person name="Radey M.C."/>
            <person name="Schmidtke D.T."/>
            <person name="Pope C.E."/>
            <person name="Hoffman L.R."/>
            <person name="Hajjar A."/>
            <person name="Peterson S.B."/>
            <person name="Borenstein E."/>
            <person name="Mougous J.D."/>
        </authorList>
    </citation>
    <scope>NUCLEOTIDE SEQUENCE</scope>
    <source>
        <strain evidence="17">3725 D1 iv</strain>
    </source>
</reference>
<keyword evidence="6 7" id="KW-0998">Cell outer membrane</keyword>
<keyword evidence="4 7" id="KW-0812">Transmembrane</keyword>
<reference evidence="16" key="5">
    <citation type="submission" date="2022-10" db="EMBL/GenBank/DDBJ databases">
        <title>Human gut microbiome strain richness.</title>
        <authorList>
            <person name="Chen-Liaw A."/>
        </authorList>
    </citation>
    <scope>NUCLEOTIDE SEQUENCE</scope>
    <source>
        <strain evidence="16">BSD2780120875st1_E1_BSD2780120875_150330</strain>
    </source>
</reference>
<dbReference type="SUPFAM" id="SSF49464">
    <property type="entry name" value="Carboxypeptidase regulatory domain-like"/>
    <property type="match status" value="1"/>
</dbReference>
<evidence type="ECO:0000313" key="16">
    <source>
        <dbReference type="EMBL" id="MDC2742331.1"/>
    </source>
</evidence>
<dbReference type="Pfam" id="PF07660">
    <property type="entry name" value="STN"/>
    <property type="match status" value="1"/>
</dbReference>
<keyword evidence="2 7" id="KW-0813">Transport</keyword>
<evidence type="ECO:0000256" key="9">
    <source>
        <dbReference type="SAM" id="SignalP"/>
    </source>
</evidence>
<keyword evidence="3 7" id="KW-1134">Transmembrane beta strand</keyword>
<dbReference type="InterPro" id="IPR023997">
    <property type="entry name" value="TonB-dep_OMP_SusC/RagA_CS"/>
</dbReference>
<evidence type="ECO:0000256" key="4">
    <source>
        <dbReference type="ARBA" id="ARBA00022692"/>
    </source>
</evidence>
<dbReference type="InterPro" id="IPR012910">
    <property type="entry name" value="Plug_dom"/>
</dbReference>
<keyword evidence="5 7" id="KW-0472">Membrane</keyword>
<evidence type="ECO:0000256" key="2">
    <source>
        <dbReference type="ARBA" id="ARBA00022448"/>
    </source>
</evidence>
<reference evidence="18" key="1">
    <citation type="journal article" date="2018" name="J. Anim. Genet.">
        <title>Acquired interbacterial defense systems protect against interspecies antagonism in the human gut microbiome.</title>
        <authorList>
            <person name="Ross B.D."/>
            <person name="Verster A.J."/>
            <person name="Radey M.C."/>
            <person name="Schmidtke D.T."/>
            <person name="Pope C.E."/>
            <person name="Hoffman L.R."/>
            <person name="Hajjar A."/>
            <person name="Peterson S.B."/>
            <person name="Borenstein E."/>
            <person name="Mougous J."/>
        </authorList>
    </citation>
    <scope>NUCLEOTIDE SEQUENCE [LARGE SCALE GENOMIC DNA]</scope>
    <source>
        <strain evidence="18">3725 D1 iv</strain>
    </source>
</reference>
<dbReference type="Proteomes" id="UP000318823">
    <property type="component" value="Chromosome"/>
</dbReference>
<dbReference type="Gene3D" id="2.40.170.20">
    <property type="entry name" value="TonB-dependent receptor, beta-barrel domain"/>
    <property type="match status" value="1"/>
</dbReference>
<proteinExistence type="inferred from homology"/>
<comment type="similarity">
    <text evidence="7">Belongs to the TonB-dependent receptor family.</text>
</comment>
<dbReference type="EMBL" id="JAQNZF010000009">
    <property type="protein sequence ID" value="MDC2742331.1"/>
    <property type="molecule type" value="Genomic_DNA"/>
</dbReference>
<keyword evidence="22" id="KW-1185">Reference proteome</keyword>
<evidence type="ECO:0000313" key="19">
    <source>
        <dbReference type="Proteomes" id="UP000365824"/>
    </source>
</evidence>
<dbReference type="SUPFAM" id="SSF56935">
    <property type="entry name" value="Porins"/>
    <property type="match status" value="1"/>
</dbReference>
<dbReference type="Gene3D" id="2.60.40.1120">
    <property type="entry name" value="Carboxypeptidase-like, regulatory domain"/>
    <property type="match status" value="1"/>
</dbReference>
<dbReference type="Proteomes" id="UP000473905">
    <property type="component" value="Unassembled WGS sequence"/>
</dbReference>
<dbReference type="PROSITE" id="PS52016">
    <property type="entry name" value="TONB_DEPENDENT_REC_3"/>
    <property type="match status" value="1"/>
</dbReference>
<dbReference type="InterPro" id="IPR011662">
    <property type="entry name" value="Secretin/TonB_short_N"/>
</dbReference>
<reference evidence="17" key="2">
    <citation type="journal article" date="2018" name="Nature">
        <title>Human gut bacteria contain acquired interbacterial defence systems.</title>
        <authorList>
            <person name="Ross B.D."/>
            <person name="Verster A.J."/>
            <person name="Radey M.C."/>
            <person name="Schmidtke D.T."/>
            <person name="Pope C.E."/>
            <person name="Hoffman L.R."/>
            <person name="Hajjar A."/>
            <person name="Peterson S.B."/>
            <person name="Borenstein E."/>
            <person name="Mougous J."/>
        </authorList>
    </citation>
    <scope>NUCLEOTIDE SEQUENCE</scope>
    <source>
        <strain evidence="17">3725 D1 iv</strain>
    </source>
</reference>
<dbReference type="Proteomes" id="UP000435985">
    <property type="component" value="Unassembled WGS sequence"/>
</dbReference>
<dbReference type="Proteomes" id="UP000365824">
    <property type="component" value="Unassembled WGS sequence"/>
</dbReference>
<evidence type="ECO:0000313" key="22">
    <source>
        <dbReference type="Proteomes" id="UP000473905"/>
    </source>
</evidence>
<dbReference type="AlphaFoldDB" id="A0A139KRL8"/>
<dbReference type="EMBL" id="VWFP01000019">
    <property type="protein sequence ID" value="KAA4624132.1"/>
    <property type="molecule type" value="Genomic_DNA"/>
</dbReference>
<dbReference type="Gene3D" id="3.55.50.30">
    <property type="match status" value="1"/>
</dbReference>
<evidence type="ECO:0000256" key="6">
    <source>
        <dbReference type="ARBA" id="ARBA00023237"/>
    </source>
</evidence>
<dbReference type="NCBIfam" id="TIGR04057">
    <property type="entry name" value="SusC_RagA_signa"/>
    <property type="match status" value="1"/>
</dbReference>
<dbReference type="InterPro" id="IPR023996">
    <property type="entry name" value="TonB-dep_OMP_SusC/RagA"/>
</dbReference>
<feature type="region of interest" description="Disordered" evidence="8">
    <location>
        <begin position="374"/>
        <end position="393"/>
    </location>
</feature>
<evidence type="ECO:0000313" key="13">
    <source>
        <dbReference type="EMBL" id="KAA4092302.1"/>
    </source>
</evidence>
<evidence type="ECO:0000256" key="1">
    <source>
        <dbReference type="ARBA" id="ARBA00004571"/>
    </source>
</evidence>
<dbReference type="Gene3D" id="2.170.130.10">
    <property type="entry name" value="TonB-dependent receptor, plug domain"/>
    <property type="match status" value="1"/>
</dbReference>
<dbReference type="FunFam" id="2.60.40.1120:FF:000003">
    <property type="entry name" value="Outer membrane protein Omp121"/>
    <property type="match status" value="1"/>
</dbReference>
<feature type="signal peptide" evidence="9">
    <location>
        <begin position="1"/>
        <end position="33"/>
    </location>
</feature>
<dbReference type="EMBL" id="CP041395">
    <property type="protein sequence ID" value="QDM08471.1"/>
    <property type="molecule type" value="Genomic_DNA"/>
</dbReference>
<dbReference type="InterPro" id="IPR008969">
    <property type="entry name" value="CarboxyPept-like_regulatory"/>
</dbReference>
<dbReference type="EMBL" id="VWFO01000004">
    <property type="protein sequence ID" value="KAA4665911.1"/>
    <property type="molecule type" value="Genomic_DNA"/>
</dbReference>
<evidence type="ECO:0000313" key="18">
    <source>
        <dbReference type="Proteomes" id="UP000318823"/>
    </source>
</evidence>
<dbReference type="InterPro" id="IPR037066">
    <property type="entry name" value="Plug_dom_sf"/>
</dbReference>
<protein>
    <submittedName>
        <fullName evidence="13">TonB-dependent receptor</fullName>
    </submittedName>
</protein>
<keyword evidence="9" id="KW-0732">Signal</keyword>
<accession>A0A139KRL8</accession>
<evidence type="ECO:0000256" key="7">
    <source>
        <dbReference type="PROSITE-ProRule" id="PRU01360"/>
    </source>
</evidence>
<organism evidence="13 22">
    <name type="scientific">Bacteroides ovatus</name>
    <dbReference type="NCBI Taxonomy" id="28116"/>
    <lineage>
        <taxon>Bacteria</taxon>
        <taxon>Pseudomonadati</taxon>
        <taxon>Bacteroidota</taxon>
        <taxon>Bacteroidia</taxon>
        <taxon>Bacteroidales</taxon>
        <taxon>Bacteroidaceae</taxon>
        <taxon>Bacteroides</taxon>
    </lineage>
</organism>
<gene>
    <name evidence="17" type="ORF">DYI28_06935</name>
    <name evidence="14" type="ORF">F3B90_17960</name>
    <name evidence="15" type="ORF">F3B98_04040</name>
    <name evidence="13" type="ORF">F3D66_21870</name>
    <name evidence="12" type="ORF">F3F25_23295</name>
    <name evidence="16" type="ORF">PO382_08850</name>
</gene>
<dbReference type="STRING" id="28116.Bovatus_00084"/>
<sequence>MNNLLICKGISKNSCSFLAFLLFTFILIAPAAAQTLKEHDITLRVQNEPVESVFNKISKQTNFKFLYDQETVNKAPRVSFDIKNASLKQILGEITSQAKLYFNRTDHTIAVSKQPLKKEETVQRTRTIQGIVADDKGEPVIGASVQIKGEGSGTITDIDGRYSIMNVPESATLTISYIGYKTVNISAKDKNTAKITLVEDSKMIDEVVVVGYGVQRKRDVSTSISSVKAEQIADVSASDFRQALAGKMPGVQVTQPSGDPEGSVSIRVRGISTVNAGSDPLYIIDGVPVERGFANLNNNDVESVEVLKDASSAAIYGSRGSNGVIIITTKQGQSEKMKVQYDGYYGIQSVSKKLSMMNAYQFAEFAKDGHDNAYLDANPGGSPDDPNGMRPNSWERIPTELFPYLNGDKGLTDTDWQDAIFRTAATTSHNVSISGRGKTVGYFISANYYDKEGIIINSDFKKYSMRMNLDGKYKRLKFGLNFSPSYSTSNRVDASGSNGIVQSALMMPPVWPVYNADGSYNYQGNGYWRIGNDYQHNAVLNPVAMANLQSDVVDRMAIVGKVFAELELYKGLTYNISFGGDYYGSHNDQYRSSELPLLGQKYYDVKSNPTAYSSSGFYFNWLVENKINYNTTIKDAHSINVVLVQSAQKETYKGDNVTATDFPNDYIQTISGGTVTKGASDKTQWTIASYLARMQYSYKGKYMASAAIRADGSSRFGKNNRWGYFPSASLAWRISGEDFFMKAKCLSFVDDLKLRASYGVTGNFQIGNYDHLSLMALDNYVLGTGNGQLVNGYKPSTIKNEDLSWEKNAMVNVGVDLQMFKGLLGLTVDYYNTNTSNMLLNVPVPHLTGYSTALMNIGKVNNRGWEVALTSQKNITKDFGYSFNANYATNTNEVKALGPGNAPIISTGSVDHAYYITKVGEPIGCYYLLVQDGIFSNEEELKKYPHFSNTQPGDFRFVDVDGDGVMDLDKDRTIVGNYMPDFTYGFGGKVWFKGFDLDFNFQGVYGNEILNLNRRYIDNLEGNTNGTTIALNRWKSPEDPGNGQVNRANRKSKGYNGRTSTWHLEDGSYLRLQNVTLGYTLPKNLTQRFFVEKLRVYVSGQNLWTSTNYSGYNPEVNARPSNSLSPGEDYGTYPLAKTFLFGLNITL</sequence>
<evidence type="ECO:0000256" key="5">
    <source>
        <dbReference type="ARBA" id="ARBA00023136"/>
    </source>
</evidence>
<dbReference type="NCBIfam" id="TIGR04056">
    <property type="entry name" value="OMP_RagA_SusC"/>
    <property type="match status" value="1"/>
</dbReference>
<dbReference type="FunFam" id="2.170.130.10:FF:000008">
    <property type="entry name" value="SusC/RagA family TonB-linked outer membrane protein"/>
    <property type="match status" value="1"/>
</dbReference>
<dbReference type="InterPro" id="IPR039426">
    <property type="entry name" value="TonB-dep_rcpt-like"/>
</dbReference>
<evidence type="ECO:0000259" key="10">
    <source>
        <dbReference type="Pfam" id="PF07660"/>
    </source>
</evidence>
<name>A0A139KRL8_BACOV</name>
<evidence type="ECO:0000259" key="11">
    <source>
        <dbReference type="Pfam" id="PF07715"/>
    </source>
</evidence>
<feature type="chain" id="PRO_5044548586" evidence="9">
    <location>
        <begin position="34"/>
        <end position="1147"/>
    </location>
</feature>
<dbReference type="RefSeq" id="WP_022199198.1">
    <property type="nucleotide sequence ID" value="NZ_CAXSRA010000002.1"/>
</dbReference>
<dbReference type="EMBL" id="VWLB01000050">
    <property type="protein sequence ID" value="KAA3923873.1"/>
    <property type="molecule type" value="Genomic_DNA"/>
</dbReference>
<evidence type="ECO:0000313" key="15">
    <source>
        <dbReference type="EMBL" id="KAA4665911.1"/>
    </source>
</evidence>
<reference evidence="19 20" key="3">
    <citation type="journal article" date="2019" name="Nat. Med.">
        <title>A library of human gut bacterial isolates paired with longitudinal multiomics data enables mechanistic microbiome research.</title>
        <authorList>
            <person name="Poyet M."/>
            <person name="Groussin M."/>
            <person name="Gibbons S.M."/>
            <person name="Avila-Pacheco J."/>
            <person name="Jiang X."/>
            <person name="Kearney S.M."/>
            <person name="Perrotta A.R."/>
            <person name="Berdy B."/>
            <person name="Zhao S."/>
            <person name="Lieberman T.D."/>
            <person name="Swanson P.K."/>
            <person name="Smith M."/>
            <person name="Roesemann S."/>
            <person name="Alexander J.E."/>
            <person name="Rich S.A."/>
            <person name="Livny J."/>
            <person name="Vlamakis H."/>
            <person name="Clish C."/>
            <person name="Bullock K."/>
            <person name="Deik A."/>
            <person name="Scott J."/>
            <person name="Pierce K.A."/>
            <person name="Xavier R.J."/>
            <person name="Alm E.J."/>
        </authorList>
    </citation>
    <scope>NUCLEOTIDE SEQUENCE [LARGE SCALE GENOMIC DNA]</scope>
    <source>
        <strain evidence="13 22">BIOML-A134</strain>
        <strain evidence="15 21">BIOML-A14</strain>
        <strain evidence="14 20">BIOML-A15</strain>
        <strain evidence="12 19">BIOML-A160</strain>
    </source>
</reference>
<evidence type="ECO:0000313" key="17">
    <source>
        <dbReference type="EMBL" id="QDM08471.1"/>
    </source>
</evidence>
<dbReference type="InterPro" id="IPR036942">
    <property type="entry name" value="Beta-barrel_TonB_sf"/>
</dbReference>
<evidence type="ECO:0000256" key="3">
    <source>
        <dbReference type="ARBA" id="ARBA00022452"/>
    </source>
</evidence>
<feature type="domain" description="TonB-dependent receptor plug" evidence="11">
    <location>
        <begin position="217"/>
        <end position="324"/>
    </location>
</feature>
<feature type="domain" description="Secretin/TonB short N-terminal" evidence="10">
    <location>
        <begin position="64"/>
        <end position="114"/>
    </location>
</feature>
<dbReference type="Pfam" id="PF07715">
    <property type="entry name" value="Plug"/>
    <property type="match status" value="1"/>
</dbReference>